<dbReference type="PANTHER" id="PTHR39168">
    <property type="entry name" value="TRANSCRIPTIONAL REGULATOR-RELATED"/>
    <property type="match status" value="1"/>
</dbReference>
<proteinExistence type="predicted"/>
<organism evidence="2 3">
    <name type="scientific">Agromyces humatus</name>
    <dbReference type="NCBI Taxonomy" id="279573"/>
    <lineage>
        <taxon>Bacteria</taxon>
        <taxon>Bacillati</taxon>
        <taxon>Actinomycetota</taxon>
        <taxon>Actinomycetes</taxon>
        <taxon>Micrococcales</taxon>
        <taxon>Microbacteriaceae</taxon>
        <taxon>Agromyces</taxon>
    </lineage>
</organism>
<keyword evidence="3" id="KW-1185">Reference proteome</keyword>
<comment type="caution">
    <text evidence="2">The sequence shown here is derived from an EMBL/GenBank/DDBJ whole genome shotgun (WGS) entry which is preliminary data.</text>
</comment>
<dbReference type="InterPro" id="IPR036390">
    <property type="entry name" value="WH_DNA-bd_sf"/>
</dbReference>
<dbReference type="Pfam" id="PF12840">
    <property type="entry name" value="HTH_20"/>
    <property type="match status" value="1"/>
</dbReference>
<dbReference type="SMART" id="SM00418">
    <property type="entry name" value="HTH_ARSR"/>
    <property type="match status" value="1"/>
</dbReference>
<evidence type="ECO:0000259" key="1">
    <source>
        <dbReference type="PROSITE" id="PS50987"/>
    </source>
</evidence>
<dbReference type="Proteomes" id="UP001500506">
    <property type="component" value="Unassembled WGS sequence"/>
</dbReference>
<protein>
    <submittedName>
        <fullName evidence="2">Metalloregulator ArsR/SmtB family transcription factor</fullName>
    </submittedName>
</protein>
<evidence type="ECO:0000313" key="2">
    <source>
        <dbReference type="EMBL" id="GAA1770973.1"/>
    </source>
</evidence>
<dbReference type="InterPro" id="IPR036388">
    <property type="entry name" value="WH-like_DNA-bd_sf"/>
</dbReference>
<dbReference type="InterPro" id="IPR001845">
    <property type="entry name" value="HTH_ArsR_DNA-bd_dom"/>
</dbReference>
<sequence length="248" mass="25780">MVPPYDRNVSAPIEVCPTYRGGMDGDADLATPARLMGEPARAAMLLALLDGRALPASDLAGIAGVKPSTASAHLAQLVEGGLVTGRRLGRHHYFSLAGPEVANAVEALQLLAPRREVTSYSQSKATSRLAEARSCYDHLAGRVALDLADALVAEGALAPLVAGTPGAVLDARGPLAARLGIASAIAIASRRPAVRGCLDWTERRPHIAGRLGAHLLVRLLDDGWVARVAGDRSLRVTAEGRAQFAALA</sequence>
<dbReference type="InterPro" id="IPR052543">
    <property type="entry name" value="HTH_Metal-responsive_Reg"/>
</dbReference>
<accession>A0ABN2L1J5</accession>
<dbReference type="SUPFAM" id="SSF46785">
    <property type="entry name" value="Winged helix' DNA-binding domain"/>
    <property type="match status" value="1"/>
</dbReference>
<name>A0ABN2L1J5_9MICO</name>
<dbReference type="PROSITE" id="PS50987">
    <property type="entry name" value="HTH_ARSR_2"/>
    <property type="match status" value="1"/>
</dbReference>
<dbReference type="CDD" id="cd00090">
    <property type="entry name" value="HTH_ARSR"/>
    <property type="match status" value="1"/>
</dbReference>
<dbReference type="PANTHER" id="PTHR39168:SF1">
    <property type="entry name" value="TRANSCRIPTIONAL REGULATORY PROTEIN"/>
    <property type="match status" value="1"/>
</dbReference>
<evidence type="ECO:0000313" key="3">
    <source>
        <dbReference type="Proteomes" id="UP001500506"/>
    </source>
</evidence>
<dbReference type="PRINTS" id="PR00778">
    <property type="entry name" value="HTHARSR"/>
</dbReference>
<dbReference type="EMBL" id="BAAANH010000009">
    <property type="protein sequence ID" value="GAA1770973.1"/>
    <property type="molecule type" value="Genomic_DNA"/>
</dbReference>
<gene>
    <name evidence="2" type="ORF">GCM10009747_35370</name>
</gene>
<dbReference type="Gene3D" id="1.10.10.10">
    <property type="entry name" value="Winged helix-like DNA-binding domain superfamily/Winged helix DNA-binding domain"/>
    <property type="match status" value="1"/>
</dbReference>
<dbReference type="InterPro" id="IPR011991">
    <property type="entry name" value="ArsR-like_HTH"/>
</dbReference>
<reference evidence="2 3" key="1">
    <citation type="journal article" date="2019" name="Int. J. Syst. Evol. Microbiol.">
        <title>The Global Catalogue of Microorganisms (GCM) 10K type strain sequencing project: providing services to taxonomists for standard genome sequencing and annotation.</title>
        <authorList>
            <consortium name="The Broad Institute Genomics Platform"/>
            <consortium name="The Broad Institute Genome Sequencing Center for Infectious Disease"/>
            <person name="Wu L."/>
            <person name="Ma J."/>
        </authorList>
    </citation>
    <scope>NUCLEOTIDE SEQUENCE [LARGE SCALE GENOMIC DNA]</scope>
    <source>
        <strain evidence="2 3">JCM 14319</strain>
    </source>
</reference>
<feature type="domain" description="HTH arsR-type" evidence="1">
    <location>
        <begin position="23"/>
        <end position="116"/>
    </location>
</feature>